<dbReference type="GO" id="GO:0005634">
    <property type="term" value="C:nucleus"/>
    <property type="evidence" value="ECO:0007669"/>
    <property type="project" value="TreeGrafter"/>
</dbReference>
<dbReference type="AlphaFoldDB" id="A0A2V3ITP3"/>
<keyword evidence="3" id="KW-1185">Reference proteome</keyword>
<dbReference type="PANTHER" id="PTHR19303:SF73">
    <property type="entry name" value="PROTEIN PDC2"/>
    <property type="match status" value="1"/>
</dbReference>
<dbReference type="Proteomes" id="UP000247409">
    <property type="component" value="Unassembled WGS sequence"/>
</dbReference>
<dbReference type="GO" id="GO:0003677">
    <property type="term" value="F:DNA binding"/>
    <property type="evidence" value="ECO:0007669"/>
    <property type="project" value="TreeGrafter"/>
</dbReference>
<dbReference type="Pfam" id="PF03184">
    <property type="entry name" value="DDE_1"/>
    <property type="match status" value="1"/>
</dbReference>
<evidence type="ECO:0000313" key="2">
    <source>
        <dbReference type="EMBL" id="PXF45097.1"/>
    </source>
</evidence>
<evidence type="ECO:0000259" key="1">
    <source>
        <dbReference type="Pfam" id="PF03184"/>
    </source>
</evidence>
<feature type="domain" description="DDE-1" evidence="1">
    <location>
        <begin position="35"/>
        <end position="220"/>
    </location>
</feature>
<dbReference type="STRING" id="448386.A0A2V3ITP3"/>
<proteinExistence type="predicted"/>
<gene>
    <name evidence="2" type="ORF">BWQ96_05136</name>
</gene>
<organism evidence="2 3">
    <name type="scientific">Gracilariopsis chorda</name>
    <dbReference type="NCBI Taxonomy" id="448386"/>
    <lineage>
        <taxon>Eukaryota</taxon>
        <taxon>Rhodophyta</taxon>
        <taxon>Florideophyceae</taxon>
        <taxon>Rhodymeniophycidae</taxon>
        <taxon>Gracilariales</taxon>
        <taxon>Gracilariaceae</taxon>
        <taxon>Gracilariopsis</taxon>
    </lineage>
</organism>
<protein>
    <submittedName>
        <fullName evidence="2">Jerky protein-like</fullName>
    </submittedName>
</protein>
<name>A0A2V3ITP3_9FLOR</name>
<dbReference type="InterPro" id="IPR004875">
    <property type="entry name" value="DDE_SF_endonuclease_dom"/>
</dbReference>
<dbReference type="OrthoDB" id="125347at2759"/>
<reference evidence="2 3" key="1">
    <citation type="journal article" date="2018" name="Mol. Biol. Evol.">
        <title>Analysis of the draft genome of the red seaweed Gracilariopsis chorda provides insights into genome size evolution in Rhodophyta.</title>
        <authorList>
            <person name="Lee J."/>
            <person name="Yang E.C."/>
            <person name="Graf L."/>
            <person name="Yang J.H."/>
            <person name="Qiu H."/>
            <person name="Zel Zion U."/>
            <person name="Chan C.X."/>
            <person name="Stephens T.G."/>
            <person name="Weber A.P.M."/>
            <person name="Boo G.H."/>
            <person name="Boo S.M."/>
            <person name="Kim K.M."/>
            <person name="Shin Y."/>
            <person name="Jung M."/>
            <person name="Lee S.J."/>
            <person name="Yim H.S."/>
            <person name="Lee J.H."/>
            <person name="Bhattacharya D."/>
            <person name="Yoon H.S."/>
        </authorList>
    </citation>
    <scope>NUCLEOTIDE SEQUENCE [LARGE SCALE GENOMIC DNA]</scope>
    <source>
        <strain evidence="2 3">SKKU-2015</strain>
        <tissue evidence="2">Whole body</tissue>
    </source>
</reference>
<dbReference type="EMBL" id="NBIV01000070">
    <property type="protein sequence ID" value="PXF45097.1"/>
    <property type="molecule type" value="Genomic_DNA"/>
</dbReference>
<sequence>MDETDLFFKLFPKRSYILLGEDKHHVLGTKDMKAKARVSLFVCTNATGTLKVPMYVIGKAPNPRCFRKGSQGMSYFSQANAWSDAKTFKKWFYAVFLPFVRNLTSEKVFLLMDNCGPHSADLNDSLEQVTILTFPPNFTSMFQPMEMVVIATLKMKYKSRLSARISLTIENRIELRSKAMHMNRGTKGLEEGYDSHMLDVCELLKEAWHSNSEKTVARCWIKADIFRHSVQSIFIIVNDKMKKTDKQMDEAGIAKILDLLSRIRLHDDDDAIPDAKIFNSSDVLQWVEIEDDAEVREAFVNGCLDTLEQETINAHAIAASADQQESQEKACSDCEDVPSHTEIAALFEEVESLVHRTGVRVDADAIRKPKRALSEAHNTQQRKKRRQTLISEHFSLTAL</sequence>
<comment type="caution">
    <text evidence="2">The sequence shown here is derived from an EMBL/GenBank/DDBJ whole genome shotgun (WGS) entry which is preliminary data.</text>
</comment>
<dbReference type="InterPro" id="IPR050863">
    <property type="entry name" value="CenT-Element_Derived"/>
</dbReference>
<dbReference type="PANTHER" id="PTHR19303">
    <property type="entry name" value="TRANSPOSON"/>
    <property type="match status" value="1"/>
</dbReference>
<accession>A0A2V3ITP3</accession>
<evidence type="ECO:0000313" key="3">
    <source>
        <dbReference type="Proteomes" id="UP000247409"/>
    </source>
</evidence>